<dbReference type="InterPro" id="IPR008902">
    <property type="entry name" value="Rhamnosid_concanavalin"/>
</dbReference>
<evidence type="ECO:0000259" key="8">
    <source>
        <dbReference type="Pfam" id="PF17390"/>
    </source>
</evidence>
<evidence type="ECO:0000313" key="10">
    <source>
        <dbReference type="EMBL" id="SDF12201.1"/>
    </source>
</evidence>
<dbReference type="Proteomes" id="UP000199072">
    <property type="component" value="Unassembled WGS sequence"/>
</dbReference>
<dbReference type="Pfam" id="PF20434">
    <property type="entry name" value="BD-FAE"/>
    <property type="match status" value="1"/>
</dbReference>
<sequence>MNSKAFHIILLLCLLFAGTGVLAQKTKKGSSEGAYLRNEKIGNWQAKWIQIGFAEDTLERPAQYFQKTFAASGKIRSAKLFVTAHGLYEAKLNGKRIGDAYLTPGWTDYAKRLQYQAYDVTPMLNKGTNTLTIAVGDGWFRGYVGFDGMKDIYGKQTGLLAQLELTYSDGKSEIIPTDESWKSGNGPIRTSSINNGETLDSRIAVNCGQPVKVVAYSNNNLVPSESYAVSKHETFKPLRSLTTPKGEKVLDFGQNLVGWVVVRLKGKAGDKISIEHAEVLDKAGNFYTANLRNAQATATYILSGNGTGADGKESLEPHFTYFGFRYIKVSGTEGEINPDDFTAVALYSDMRPTGNFSCSNPLINQLQHNIQWGQRGNFLDIPTDCPQRDERLGWTGDAQAFFKTAAYNFDVKSFFSKWMKDVASNQSENGSVTSVVPDILGAFGGSAGWADVATIIPWQLYEIYGDRSLLDSQYAMMKKWVDYVQGQSKDGLWQSGFHFGDWLSFRPGNDDGTEAITDKYEIAQCFWAHSTQNLINAARTLGKGEDVVKYTDMLSRIKKAYLNEYVTASGRLLSNTQTAYVLALHFDMLPENMRARTARYLVDNIKVYKDHLSTGFLGTPYICHVLSRFGYPDVAFTLLNQDTFPSWLYPVKMGATTIWERWDGIRPDGSFQTPQMNSFNHYAYGAIGDWMYQNVLGIQASSPGYKTIRIKPLIGGGLTWAKGSYECVYGKIGAYWKLSGSAIELEVEIPEGTTAEVWVPGSETPKSVGPGRHRFSGSYFGQLRKVPLYGENKIPFARSITENPALTVFPPVRENKKGIAVIVCSGGSYGGRANEVEGIPACKKLAASGITAFLLDYRVPDPQRMEHKEMVPLTDAQRAIQYVREHAKEFDIDPARLGIMGFSAGGHLASTVGTHFKKTELDNPNGTSLRPDFMVLVYPVISFSDSLTHESSRYNLIGPDLSAEEIREFSNELQVSGDTPPTFLVHGRNDSGVKFANSEVFYGALKKQGVKAEFLRYDKGEHGFGAYNKDSKINWMDECIKWIYADRSANSL</sequence>
<evidence type="ECO:0000313" key="11">
    <source>
        <dbReference type="Proteomes" id="UP000199072"/>
    </source>
</evidence>
<dbReference type="InterPro" id="IPR012341">
    <property type="entry name" value="6hp_glycosidase-like_sf"/>
</dbReference>
<dbReference type="InterPro" id="IPR035398">
    <property type="entry name" value="Bac_rhamnosid_C"/>
</dbReference>
<dbReference type="Pfam" id="PF17390">
    <property type="entry name" value="Bac_rhamnosid_C"/>
    <property type="match status" value="1"/>
</dbReference>
<protein>
    <recommendedName>
        <fullName evidence="2">alpha-L-rhamnosidase</fullName>
        <ecNumber evidence="2">3.2.1.40</ecNumber>
    </recommendedName>
</protein>
<dbReference type="PANTHER" id="PTHR33307">
    <property type="entry name" value="ALPHA-RHAMNOSIDASE (EUROFUNG)"/>
    <property type="match status" value="1"/>
</dbReference>
<dbReference type="InterPro" id="IPR049492">
    <property type="entry name" value="BD-FAE-like_dom"/>
</dbReference>
<dbReference type="RefSeq" id="WP_162842755.1">
    <property type="nucleotide sequence ID" value="NZ_FNAI01000013.1"/>
</dbReference>
<dbReference type="EC" id="3.2.1.40" evidence="2"/>
<dbReference type="Pfam" id="PF17389">
    <property type="entry name" value="Bac_rhamnosid6H"/>
    <property type="match status" value="1"/>
</dbReference>
<dbReference type="EMBL" id="FNAI01000013">
    <property type="protein sequence ID" value="SDF12201.1"/>
    <property type="molecule type" value="Genomic_DNA"/>
</dbReference>
<accession>A0A1G7IHI9</accession>
<reference evidence="10 11" key="1">
    <citation type="submission" date="2016-10" db="EMBL/GenBank/DDBJ databases">
        <authorList>
            <person name="de Groot N.N."/>
        </authorList>
    </citation>
    <scope>NUCLEOTIDE SEQUENCE [LARGE SCALE GENOMIC DNA]</scope>
    <source>
        <strain evidence="10 11">47C3B</strain>
    </source>
</reference>
<feature type="domain" description="Alpha-L-rhamnosidase six-hairpin glycosidase" evidence="7">
    <location>
        <begin position="353"/>
        <end position="695"/>
    </location>
</feature>
<evidence type="ECO:0000259" key="7">
    <source>
        <dbReference type="Pfam" id="PF17389"/>
    </source>
</evidence>
<keyword evidence="4" id="KW-0732">Signal</keyword>
<feature type="domain" description="BD-FAE-like" evidence="9">
    <location>
        <begin position="810"/>
        <end position="1004"/>
    </location>
</feature>
<evidence type="ECO:0000256" key="4">
    <source>
        <dbReference type="SAM" id="SignalP"/>
    </source>
</evidence>
<gene>
    <name evidence="10" type="ORF">SAMN05216464_11334</name>
</gene>
<evidence type="ECO:0000259" key="6">
    <source>
        <dbReference type="Pfam" id="PF08531"/>
    </source>
</evidence>
<dbReference type="Pfam" id="PF08531">
    <property type="entry name" value="Bac_rhamnosid_N"/>
    <property type="match status" value="1"/>
</dbReference>
<evidence type="ECO:0000259" key="5">
    <source>
        <dbReference type="Pfam" id="PF05592"/>
    </source>
</evidence>
<dbReference type="InterPro" id="IPR008928">
    <property type="entry name" value="6-hairpin_glycosidase_sf"/>
</dbReference>
<feature type="signal peptide" evidence="4">
    <location>
        <begin position="1"/>
        <end position="23"/>
    </location>
</feature>
<dbReference type="GO" id="GO:0030596">
    <property type="term" value="F:alpha-L-rhamnosidase activity"/>
    <property type="evidence" value="ECO:0007669"/>
    <property type="project" value="UniProtKB-EC"/>
</dbReference>
<dbReference type="Gene3D" id="3.40.50.1820">
    <property type="entry name" value="alpha/beta hydrolase"/>
    <property type="match status" value="1"/>
</dbReference>
<dbReference type="InterPro" id="IPR013737">
    <property type="entry name" value="Bac_rhamnosid_N"/>
</dbReference>
<dbReference type="GO" id="GO:0005975">
    <property type="term" value="P:carbohydrate metabolic process"/>
    <property type="evidence" value="ECO:0007669"/>
    <property type="project" value="InterPro"/>
</dbReference>
<proteinExistence type="predicted"/>
<dbReference type="SUPFAM" id="SSF53474">
    <property type="entry name" value="alpha/beta-Hydrolases"/>
    <property type="match status" value="1"/>
</dbReference>
<comment type="catalytic activity">
    <reaction evidence="1">
        <text>Hydrolysis of terminal non-reducing alpha-L-rhamnose residues in alpha-L-rhamnosides.</text>
        <dbReference type="EC" id="3.2.1.40"/>
    </reaction>
</comment>
<dbReference type="STRING" id="1391627.SAMN05216464_11334"/>
<keyword evidence="3" id="KW-0378">Hydrolase</keyword>
<dbReference type="Gene3D" id="1.50.10.10">
    <property type="match status" value="1"/>
</dbReference>
<organism evidence="10 11">
    <name type="scientific">Mucilaginibacter pineti</name>
    <dbReference type="NCBI Taxonomy" id="1391627"/>
    <lineage>
        <taxon>Bacteria</taxon>
        <taxon>Pseudomonadati</taxon>
        <taxon>Bacteroidota</taxon>
        <taxon>Sphingobacteriia</taxon>
        <taxon>Sphingobacteriales</taxon>
        <taxon>Sphingobacteriaceae</taxon>
        <taxon>Mucilaginibacter</taxon>
    </lineage>
</organism>
<dbReference type="InterPro" id="IPR029058">
    <property type="entry name" value="AB_hydrolase_fold"/>
</dbReference>
<dbReference type="AlphaFoldDB" id="A0A1G7IHI9"/>
<feature type="domain" description="Alpha-L-rhamnosidase C-terminal" evidence="8">
    <location>
        <begin position="697"/>
        <end position="772"/>
    </location>
</feature>
<evidence type="ECO:0000256" key="3">
    <source>
        <dbReference type="ARBA" id="ARBA00022801"/>
    </source>
</evidence>
<evidence type="ECO:0000256" key="1">
    <source>
        <dbReference type="ARBA" id="ARBA00001445"/>
    </source>
</evidence>
<dbReference type="PANTHER" id="PTHR33307:SF6">
    <property type="entry name" value="ALPHA-RHAMNOSIDASE (EUROFUNG)-RELATED"/>
    <property type="match status" value="1"/>
</dbReference>
<evidence type="ECO:0000256" key="2">
    <source>
        <dbReference type="ARBA" id="ARBA00012652"/>
    </source>
</evidence>
<keyword evidence="11" id="KW-1185">Reference proteome</keyword>
<dbReference type="InterPro" id="IPR035396">
    <property type="entry name" value="Bac_rhamnosid6H"/>
</dbReference>
<dbReference type="InterPro" id="IPR016007">
    <property type="entry name" value="Alpha_rhamnosid"/>
</dbReference>
<feature type="domain" description="Alpha-L-rhamnosidase concanavalin-like" evidence="5">
    <location>
        <begin position="242"/>
        <end position="347"/>
    </location>
</feature>
<feature type="domain" description="Bacterial alpha-L-rhamnosidase N-terminal" evidence="6">
    <location>
        <begin position="74"/>
        <end position="205"/>
    </location>
</feature>
<name>A0A1G7IHI9_9SPHI</name>
<dbReference type="Gene3D" id="2.60.120.260">
    <property type="entry name" value="Galactose-binding domain-like"/>
    <property type="match status" value="2"/>
</dbReference>
<evidence type="ECO:0000259" key="9">
    <source>
        <dbReference type="Pfam" id="PF20434"/>
    </source>
</evidence>
<dbReference type="SUPFAM" id="SSF48208">
    <property type="entry name" value="Six-hairpin glycosidases"/>
    <property type="match status" value="1"/>
</dbReference>
<dbReference type="Pfam" id="PF05592">
    <property type="entry name" value="Bac_rhamnosid"/>
    <property type="match status" value="1"/>
</dbReference>
<feature type="chain" id="PRO_5011706852" description="alpha-L-rhamnosidase" evidence="4">
    <location>
        <begin position="24"/>
        <end position="1052"/>
    </location>
</feature>